<organism evidence="1 2">
    <name type="scientific">Nocardia bhagyanarayanae</name>
    <dbReference type="NCBI Taxonomy" id="1215925"/>
    <lineage>
        <taxon>Bacteria</taxon>
        <taxon>Bacillati</taxon>
        <taxon>Actinomycetota</taxon>
        <taxon>Actinomycetes</taxon>
        <taxon>Mycobacteriales</taxon>
        <taxon>Nocardiaceae</taxon>
        <taxon>Nocardia</taxon>
    </lineage>
</organism>
<dbReference type="OrthoDB" id="4559079at2"/>
<dbReference type="AlphaFoldDB" id="A0A543F8N4"/>
<dbReference type="EMBL" id="VFPG01000001">
    <property type="protein sequence ID" value="TQM30194.1"/>
    <property type="molecule type" value="Genomic_DNA"/>
</dbReference>
<protein>
    <submittedName>
        <fullName evidence="1">Uncharacterized protein</fullName>
    </submittedName>
</protein>
<evidence type="ECO:0000313" key="1">
    <source>
        <dbReference type="EMBL" id="TQM30194.1"/>
    </source>
</evidence>
<comment type="caution">
    <text evidence="1">The sequence shown here is derived from an EMBL/GenBank/DDBJ whole genome shotgun (WGS) entry which is preliminary data.</text>
</comment>
<evidence type="ECO:0000313" key="2">
    <source>
        <dbReference type="Proteomes" id="UP000316331"/>
    </source>
</evidence>
<gene>
    <name evidence="1" type="ORF">FB390_1813</name>
</gene>
<keyword evidence="2" id="KW-1185">Reference proteome</keyword>
<dbReference type="RefSeq" id="WP_141808538.1">
    <property type="nucleotide sequence ID" value="NZ_VFPG01000001.1"/>
</dbReference>
<reference evidence="1 2" key="1">
    <citation type="submission" date="2019-06" db="EMBL/GenBank/DDBJ databases">
        <title>Sequencing the genomes of 1000 actinobacteria strains.</title>
        <authorList>
            <person name="Klenk H.-P."/>
        </authorList>
    </citation>
    <scope>NUCLEOTIDE SEQUENCE [LARGE SCALE GENOMIC DNA]</scope>
    <source>
        <strain evidence="1 2">DSM 103495</strain>
    </source>
</reference>
<accession>A0A543F8N4</accession>
<sequence length="68" mass="7480">MLDQLTIGGWVVVGEHCSVRRAALHCDDYLTYVFENGGTELDFAIAPAVLRRMVELSEARPSGDEPSD</sequence>
<proteinExistence type="predicted"/>
<name>A0A543F8N4_9NOCA</name>
<dbReference type="Proteomes" id="UP000316331">
    <property type="component" value="Unassembled WGS sequence"/>
</dbReference>